<gene>
    <name evidence="2" type="ORF">MOV92_06985</name>
</gene>
<accession>A0ABY3XH95</accession>
<dbReference type="GO" id="GO:0003677">
    <property type="term" value="F:DNA binding"/>
    <property type="evidence" value="ECO:0007669"/>
    <property type="project" value="UniProtKB-KW"/>
</dbReference>
<organism evidence="2 3">
    <name type="scientific">Lysobacter gummosus</name>
    <dbReference type="NCBI Taxonomy" id="262324"/>
    <lineage>
        <taxon>Bacteria</taxon>
        <taxon>Pseudomonadati</taxon>
        <taxon>Pseudomonadota</taxon>
        <taxon>Gammaproteobacteria</taxon>
        <taxon>Lysobacterales</taxon>
        <taxon>Lysobacteraceae</taxon>
        <taxon>Lysobacter</taxon>
    </lineage>
</organism>
<dbReference type="EMBL" id="CP093547">
    <property type="protein sequence ID" value="UNP30987.1"/>
    <property type="molecule type" value="Genomic_DNA"/>
</dbReference>
<dbReference type="RefSeq" id="WP_083512360.1">
    <property type="nucleotide sequence ID" value="NZ_CP011131.1"/>
</dbReference>
<protein>
    <submittedName>
        <fullName evidence="2">Winged helix DNA-binding domain-containing protein</fullName>
    </submittedName>
</protein>
<reference evidence="2 3" key="1">
    <citation type="submission" date="2022-03" db="EMBL/GenBank/DDBJ databases">
        <title>Complete genome sequence of Lysobacter capsici VKM B-2533 and Lysobacter gummosus 10.1.1, promising sources of lytic agents.</title>
        <authorList>
            <person name="Tarlachkov S.V."/>
            <person name="Kudryakova I.V."/>
            <person name="Afoshin A.S."/>
            <person name="Leontyevskaya E.A."/>
            <person name="Leontyevskaya N.V."/>
        </authorList>
    </citation>
    <scope>NUCLEOTIDE SEQUENCE [LARGE SCALE GENOMIC DNA]</scope>
    <source>
        <strain evidence="2 3">10.1.1</strain>
    </source>
</reference>
<dbReference type="InterPro" id="IPR009351">
    <property type="entry name" value="AlkZ-like"/>
</dbReference>
<dbReference type="PANTHER" id="PTHR30528">
    <property type="entry name" value="CYTOPLASMIC PROTEIN"/>
    <property type="match status" value="1"/>
</dbReference>
<feature type="region of interest" description="Disordered" evidence="1">
    <location>
        <begin position="1"/>
        <end position="49"/>
    </location>
</feature>
<dbReference type="Pfam" id="PF06224">
    <property type="entry name" value="AlkZ-like"/>
    <property type="match status" value="1"/>
</dbReference>
<dbReference type="Proteomes" id="UP000829194">
    <property type="component" value="Chromosome"/>
</dbReference>
<sequence>MSPARPVPRRKSASASASAQSTSADRAAGDAAAKPAPARRAAKQTSAVDPAPITLTQARALHLHAQGLLTRPRKRATQADALAAIARMQLLQIDTIHVVARSPYLVLFSRLGSYPARWLEELLAQRRIFEVWAHEACFAPMDDYLLHRNALQQREHHWAIRNAQHHRQTSADKIDRLLAHIRKLGPVKSSDFEREASSGGGWWGWKDEKRWLEAGFALGELMVARRENFHRVYDLSERVAGLAVPGWDNTMIDADTVRSQTILKSVRALGIAQARWIADYFRTRPRLRDADLDAFVERGELKRVAVKDWNAPGYVHPDHAEALSQAAAGRLRANHATLLSPFDPVVWDRERASEFFGFDYTLECYTPEPKRRYGYFVLPILVRGRLVGRLDAKAHRARGEFEIKALYLQEGVDADDALAAQIAGAIDDCARWHETPKVKLARCRPAAFAKLLKAALAARK</sequence>
<keyword evidence="3" id="KW-1185">Reference proteome</keyword>
<name>A0ABY3XH95_9GAMM</name>
<evidence type="ECO:0000256" key="1">
    <source>
        <dbReference type="SAM" id="MobiDB-lite"/>
    </source>
</evidence>
<feature type="compositionally biased region" description="Low complexity" evidence="1">
    <location>
        <begin position="13"/>
        <end position="39"/>
    </location>
</feature>
<dbReference type="PANTHER" id="PTHR30528:SF0">
    <property type="entry name" value="CYTOPLASMIC PROTEIN"/>
    <property type="match status" value="1"/>
</dbReference>
<evidence type="ECO:0000313" key="2">
    <source>
        <dbReference type="EMBL" id="UNP30987.1"/>
    </source>
</evidence>
<evidence type="ECO:0000313" key="3">
    <source>
        <dbReference type="Proteomes" id="UP000829194"/>
    </source>
</evidence>
<proteinExistence type="predicted"/>
<keyword evidence="2" id="KW-0238">DNA-binding</keyword>